<evidence type="ECO:0000256" key="3">
    <source>
        <dbReference type="ARBA" id="ARBA00022490"/>
    </source>
</evidence>
<evidence type="ECO:0000313" key="11">
    <source>
        <dbReference type="Proteomes" id="UP000094385"/>
    </source>
</evidence>
<dbReference type="InterPro" id="IPR042529">
    <property type="entry name" value="IF_2B-like_C"/>
</dbReference>
<dbReference type="Proteomes" id="UP000094385">
    <property type="component" value="Unassembled WGS sequence"/>
</dbReference>
<dbReference type="GO" id="GO:0005085">
    <property type="term" value="F:guanyl-nucleotide exchange factor activity"/>
    <property type="evidence" value="ECO:0007669"/>
    <property type="project" value="EnsemblFungi"/>
</dbReference>
<dbReference type="Gene3D" id="3.40.50.10470">
    <property type="entry name" value="Translation initiation factor eif-2b, domain 2"/>
    <property type="match status" value="1"/>
</dbReference>
<accession>A0A1E3Q4K9</accession>
<reference evidence="10 11" key="1">
    <citation type="journal article" date="2016" name="Proc. Natl. Acad. Sci. U.S.A.">
        <title>Comparative genomics of biotechnologically important yeasts.</title>
        <authorList>
            <person name="Riley R."/>
            <person name="Haridas S."/>
            <person name="Wolfe K.H."/>
            <person name="Lopes M.R."/>
            <person name="Hittinger C.T."/>
            <person name="Goeker M."/>
            <person name="Salamov A.A."/>
            <person name="Wisecaver J.H."/>
            <person name="Long T.M."/>
            <person name="Calvey C.H."/>
            <person name="Aerts A.L."/>
            <person name="Barry K.W."/>
            <person name="Choi C."/>
            <person name="Clum A."/>
            <person name="Coughlan A.Y."/>
            <person name="Deshpande S."/>
            <person name="Douglass A.P."/>
            <person name="Hanson S.J."/>
            <person name="Klenk H.-P."/>
            <person name="LaButti K.M."/>
            <person name="Lapidus A."/>
            <person name="Lindquist E.A."/>
            <person name="Lipzen A.M."/>
            <person name="Meier-Kolthoff J.P."/>
            <person name="Ohm R.A."/>
            <person name="Otillar R.P."/>
            <person name="Pangilinan J.L."/>
            <person name="Peng Y."/>
            <person name="Rokas A."/>
            <person name="Rosa C.A."/>
            <person name="Scheuner C."/>
            <person name="Sibirny A.A."/>
            <person name="Slot J.C."/>
            <person name="Stielow J.B."/>
            <person name="Sun H."/>
            <person name="Kurtzman C.P."/>
            <person name="Blackwell M."/>
            <person name="Grigoriev I.V."/>
            <person name="Jeffries T.W."/>
        </authorList>
    </citation>
    <scope>NUCLEOTIDE SEQUENCE [LARGE SCALE GENOMIC DNA]</scope>
    <source>
        <strain evidence="10 11">NRRL Y-11557</strain>
    </source>
</reference>
<dbReference type="GO" id="GO:0002183">
    <property type="term" value="P:cytoplasmic translational initiation"/>
    <property type="evidence" value="ECO:0007669"/>
    <property type="project" value="EnsemblFungi"/>
</dbReference>
<keyword evidence="3" id="KW-0963">Cytoplasm</keyword>
<comment type="subunit">
    <text evidence="8">Component of the translation initiation factor 2B (eIF2B) complex which is a heterodecamer of two sets of five different subunits: alpha, beta, gamma, delta and epsilon. Subunits alpha, beta and delta comprise a regulatory subcomplex and subunits epsilon and gamma comprise a catalytic subcomplex. Within the complex, the hexameric regulatory complex resides at the center, with the two heterodimeric catalytic subcomplexes bound on opposite sides.</text>
</comment>
<evidence type="ECO:0000256" key="1">
    <source>
        <dbReference type="ARBA" id="ARBA00004514"/>
    </source>
</evidence>
<dbReference type="GO" id="GO:0005851">
    <property type="term" value="C:eukaryotic translation initiation factor 2B complex"/>
    <property type="evidence" value="ECO:0007669"/>
    <property type="project" value="EnsemblFungi"/>
</dbReference>
<gene>
    <name evidence="10" type="ORF">LIPSTDRAFT_4031</name>
</gene>
<keyword evidence="11" id="KW-1185">Reference proteome</keyword>
<evidence type="ECO:0000256" key="5">
    <source>
        <dbReference type="ARBA" id="ARBA00022917"/>
    </source>
</evidence>
<comment type="subcellular location">
    <subcellularLocation>
        <location evidence="1">Cytoplasm</location>
        <location evidence="1">Cytosol</location>
    </subcellularLocation>
</comment>
<dbReference type="FunFam" id="3.40.50.10470:FF:000008">
    <property type="entry name" value="Translation initiation factor 2B, beta subunit"/>
    <property type="match status" value="1"/>
</dbReference>
<dbReference type="OrthoDB" id="269919at2759"/>
<dbReference type="EMBL" id="KV454295">
    <property type="protein sequence ID" value="ODQ72649.1"/>
    <property type="molecule type" value="Genomic_DNA"/>
</dbReference>
<organism evidence="10 11">
    <name type="scientific">Lipomyces starkeyi NRRL Y-11557</name>
    <dbReference type="NCBI Taxonomy" id="675824"/>
    <lineage>
        <taxon>Eukaryota</taxon>
        <taxon>Fungi</taxon>
        <taxon>Dikarya</taxon>
        <taxon>Ascomycota</taxon>
        <taxon>Saccharomycotina</taxon>
        <taxon>Lipomycetes</taxon>
        <taxon>Lipomycetales</taxon>
        <taxon>Lipomycetaceae</taxon>
        <taxon>Lipomyces</taxon>
    </lineage>
</organism>
<evidence type="ECO:0000256" key="6">
    <source>
        <dbReference type="ARBA" id="ARBA00044122"/>
    </source>
</evidence>
<dbReference type="PANTHER" id="PTHR45859:SF1">
    <property type="entry name" value="TRANSLATION INITIATION FACTOR EIF-2B SUBUNIT BETA"/>
    <property type="match status" value="1"/>
</dbReference>
<protein>
    <recommendedName>
        <fullName evidence="6">Translation initiation factor eIF2B subunit beta</fullName>
    </recommendedName>
    <alternativeName>
        <fullName evidence="7">eIF2B GDP-GTP exchange factor subunit beta</fullName>
    </alternativeName>
</protein>
<dbReference type="InterPro" id="IPR037171">
    <property type="entry name" value="NagB/RpiA_transferase-like"/>
</dbReference>
<dbReference type="GO" id="GO:0006446">
    <property type="term" value="P:regulation of translational initiation"/>
    <property type="evidence" value="ECO:0007669"/>
    <property type="project" value="EnsemblFungi"/>
</dbReference>
<keyword evidence="5" id="KW-0648">Protein biosynthesis</keyword>
<comment type="similarity">
    <text evidence="2 9">Belongs to the eIF-2B alpha/beta/delta subunits family.</text>
</comment>
<dbReference type="GO" id="GO:0005829">
    <property type="term" value="C:cytosol"/>
    <property type="evidence" value="ECO:0007669"/>
    <property type="project" value="UniProtKB-SubCell"/>
</dbReference>
<dbReference type="SUPFAM" id="SSF100950">
    <property type="entry name" value="NagB/RpiA/CoA transferase-like"/>
    <property type="match status" value="1"/>
</dbReference>
<keyword evidence="4" id="KW-0396">Initiation factor</keyword>
<evidence type="ECO:0000256" key="8">
    <source>
        <dbReference type="ARBA" id="ARBA00046432"/>
    </source>
</evidence>
<dbReference type="GO" id="GO:0003743">
    <property type="term" value="F:translation initiation factor activity"/>
    <property type="evidence" value="ECO:0007669"/>
    <property type="project" value="UniProtKB-KW"/>
</dbReference>
<evidence type="ECO:0000256" key="9">
    <source>
        <dbReference type="RuleBase" id="RU003814"/>
    </source>
</evidence>
<dbReference type="AlphaFoldDB" id="A0A1E3Q4K9"/>
<dbReference type="InterPro" id="IPR051855">
    <property type="entry name" value="eIF2B_beta_subunit"/>
</dbReference>
<dbReference type="InterPro" id="IPR000649">
    <property type="entry name" value="IF-2B-related"/>
</dbReference>
<proteinExistence type="inferred from homology"/>
<dbReference type="STRING" id="675824.A0A1E3Q4K9"/>
<evidence type="ECO:0000256" key="2">
    <source>
        <dbReference type="ARBA" id="ARBA00007251"/>
    </source>
</evidence>
<evidence type="ECO:0000313" key="10">
    <source>
        <dbReference type="EMBL" id="ODQ72649.1"/>
    </source>
</evidence>
<dbReference type="Pfam" id="PF01008">
    <property type="entry name" value="IF-2B"/>
    <property type="match status" value="1"/>
</dbReference>
<evidence type="ECO:0000256" key="7">
    <source>
        <dbReference type="ARBA" id="ARBA00044228"/>
    </source>
</evidence>
<evidence type="ECO:0000256" key="4">
    <source>
        <dbReference type="ARBA" id="ARBA00022540"/>
    </source>
</evidence>
<sequence>MLAAGAHISKEKDLNAHIEAFVAQIKRRQIQGSYNVALATSQLLLRVVSAARWTHVDQLVTQIKVLGKRLQSAQPRELACGNIIRRVLALIREESEDTNDSESGDGAINSPLITSMFSLLSTNDEYGPNRQSQSLCDGTGRSIKKDLKPYIIEGIQELIDELRSIDESIASMGVEMIHENETILTPTPNSRTVLKFLLRTAQKRKFTVLVVEVFPNDVEKTHEFALKLAEAGIETTVITDAMVYSIMGRVGKVILGTHAVLANGGLLASAGAAMICQCANVHRTPVVVCTGLYKLSPMYPFDIESLIEVGDTGKVLEFEDGSLVDKVNVVNPLYDYVPPESVDLCITNMGGYSPNFMYRLVLDHYRQEDTTL</sequence>
<name>A0A1E3Q4K9_LIPST</name>
<dbReference type="PANTHER" id="PTHR45859">
    <property type="entry name" value="TRANSLATION INITIATION FACTOR EIF-2B SUBUNIT BETA"/>
    <property type="match status" value="1"/>
</dbReference>